<evidence type="ECO:0000256" key="7">
    <source>
        <dbReference type="ARBA" id="ARBA00023136"/>
    </source>
</evidence>
<keyword evidence="6 10" id="KW-0333">Golgi apparatus</keyword>
<proteinExistence type="inferred from homology"/>
<evidence type="ECO:0000313" key="13">
    <source>
        <dbReference type="EMBL" id="QID87733.1"/>
    </source>
</evidence>
<keyword evidence="4 10" id="KW-0813">Transport</keyword>
<dbReference type="SMART" id="SM01087">
    <property type="entry name" value="COG6"/>
    <property type="match status" value="1"/>
</dbReference>
<dbReference type="Proteomes" id="UP000501346">
    <property type="component" value="Chromosome SeXIV"/>
</dbReference>
<accession>A0A6C1EFT6</accession>
<evidence type="ECO:0000256" key="2">
    <source>
        <dbReference type="ARBA" id="ARBA00011023"/>
    </source>
</evidence>
<dbReference type="Pfam" id="PF20653">
    <property type="entry name" value="COG6_C"/>
    <property type="match status" value="1"/>
</dbReference>
<dbReference type="InterPro" id="IPR048369">
    <property type="entry name" value="COG6_C"/>
</dbReference>
<dbReference type="PANTHER" id="PTHR21506:SF0">
    <property type="entry name" value="CONSERVED OLIGOMERIC GOLGI COMPLEX SUBUNIT 6"/>
    <property type="match status" value="1"/>
</dbReference>
<evidence type="ECO:0000256" key="3">
    <source>
        <dbReference type="ARBA" id="ARBA00020973"/>
    </source>
</evidence>
<evidence type="ECO:0000256" key="10">
    <source>
        <dbReference type="RuleBase" id="RU365075"/>
    </source>
</evidence>
<comment type="subunit">
    <text evidence="10">Component of the conserved oligomeric Golgi complex.</text>
</comment>
<dbReference type="GO" id="GO:0006891">
    <property type="term" value="P:intra-Golgi vesicle-mediated transport"/>
    <property type="evidence" value="ECO:0007669"/>
    <property type="project" value="UniProtKB-UniRule"/>
</dbReference>
<name>A0A6C1EFT6_SACPS</name>
<dbReference type="PANTHER" id="PTHR21506">
    <property type="entry name" value="COMPONENT OF OLIGOMERIC GOLGI COMPLEX 6"/>
    <property type="match status" value="1"/>
</dbReference>
<keyword evidence="14" id="KW-1185">Reference proteome</keyword>
<evidence type="ECO:0000256" key="6">
    <source>
        <dbReference type="ARBA" id="ARBA00023034"/>
    </source>
</evidence>
<sequence length="840" mass="96965">MDFVVDYQTYAMADSATAELPEPEPRLNLTSESQLESMKKVDLDFKLPNLKKNLNNSSDTPINNDSASSKDLYKRMTHYAMSSIDKIQASNPNKALQQSTLNNKLPRQESHNFTNYESKNLDLSKLVSSSNDPTINTTNLVLSNKLSKILNNYTLVNYQATIQLRKSLKILEDNKERLLLDEQKLMNPEYLGTLARRTLRTDLESQLLKEHITVLEEFKPIIRRIKRLSSSVENIQETSAHLISDENGKIPTDNVTLHEIDQYRLKAEGLKLKKKILLSVRDKYTLSQVEDDLITNGTIDETFFSVINKVINIKDGSSFLLTLPNLNAGNALIVGVNEILQKTNKKIFNCLIDFLYSFESTSNLLNDHGTSEQKNQVVFQKSLIFLSNDLELFNEFLKRMTTLRSKNILDEFLSQFDMNPANSKPIMLSAHDPIRYIGDVLASVHSIIANEADFVKSLFNFQDENLKDTPISIIRQNGTFLNGIDNKLLNDIIQSLSNSCRIRIEQIVRFEENPIINFEIVRLLKLYRVMFERKGIHDDSSIINNLKSLENISKNRIIGYYEDYIKHVTSVETAHSSDDLLPPEWLSEYMNKLVELFEIYEKTHAAEDDESEDDKLLAYKSLQTIVEQPIKEVLLKHLQKTFPLARKNENIRASLLTVEINCFDLIKSRIQPFTKGVFEQDENTEEIFNWISHKLDEFTKQMQTLQIKFLFENTGLDLYNNLVNMIFPVDSVKDELDYDMYLPLRDNSLMGLETIKKNVHDQLNEYLPQALTDVQSNLLSKLTSPTIADHICDECFKKLSLFYNVFRKVLVHLYPNEEDQIFEILNFSNDEFDTLVGINY</sequence>
<evidence type="ECO:0000259" key="12">
    <source>
        <dbReference type="Pfam" id="PF20653"/>
    </source>
</evidence>
<dbReference type="GO" id="GO:0017119">
    <property type="term" value="C:Golgi transport complex"/>
    <property type="evidence" value="ECO:0007669"/>
    <property type="project" value="UniProtKB-UniRule"/>
</dbReference>
<feature type="domain" description="Conserved oligomeric complex COG6 N-terminal" evidence="11">
    <location>
        <begin position="195"/>
        <end position="297"/>
    </location>
</feature>
<dbReference type="InterPro" id="IPR048368">
    <property type="entry name" value="COG6_N"/>
</dbReference>
<evidence type="ECO:0000256" key="1">
    <source>
        <dbReference type="ARBA" id="ARBA00004395"/>
    </source>
</evidence>
<reference evidence="13 14" key="1">
    <citation type="journal article" date="2019" name="BMC Genomics">
        <title>Chromosome level assembly and comparative genome analysis confirm lager-brewing yeasts originated from a single hybridization.</title>
        <authorList>
            <person name="Salazar A.N."/>
            <person name="Gorter de Vries A.R."/>
            <person name="van den Broek M."/>
            <person name="Brouwers N."/>
            <person name="de la Torre Cortes P."/>
            <person name="Kuijpers N.G.A."/>
            <person name="Daran J.G."/>
            <person name="Abeel T."/>
        </authorList>
    </citation>
    <scope>NUCLEOTIDE SEQUENCE [LARGE SCALE GENOMIC DNA]</scope>
    <source>
        <strain evidence="13 14">CBS 1483</strain>
    </source>
</reference>
<organism evidence="13 14">
    <name type="scientific">Saccharomyces pastorianus</name>
    <name type="common">Lager yeast</name>
    <name type="synonym">Saccharomyces cerevisiae x Saccharomyces eubayanus</name>
    <dbReference type="NCBI Taxonomy" id="27292"/>
    <lineage>
        <taxon>Eukaryota</taxon>
        <taxon>Fungi</taxon>
        <taxon>Dikarya</taxon>
        <taxon>Ascomycota</taxon>
        <taxon>Saccharomycotina</taxon>
        <taxon>Saccharomycetes</taxon>
        <taxon>Saccharomycetales</taxon>
        <taxon>Saccharomycetaceae</taxon>
        <taxon>Saccharomyces</taxon>
    </lineage>
</organism>
<keyword evidence="5 10" id="KW-0653">Protein transport</keyword>
<dbReference type="InterPro" id="IPR010490">
    <property type="entry name" value="COG6"/>
</dbReference>
<dbReference type="GO" id="GO:0015031">
    <property type="term" value="P:protein transport"/>
    <property type="evidence" value="ECO:0007669"/>
    <property type="project" value="UniProtKB-KW"/>
</dbReference>
<evidence type="ECO:0000256" key="8">
    <source>
        <dbReference type="ARBA" id="ARBA00031348"/>
    </source>
</evidence>
<evidence type="ECO:0000259" key="11">
    <source>
        <dbReference type="Pfam" id="PF06419"/>
    </source>
</evidence>
<dbReference type="OrthoDB" id="272987at2759"/>
<feature type="domain" description="Conserved Oligomeric Golgi complex subunit 6 C-terminal" evidence="12">
    <location>
        <begin position="327"/>
        <end position="835"/>
    </location>
</feature>
<dbReference type="Pfam" id="PF06419">
    <property type="entry name" value="COG6_N"/>
    <property type="match status" value="1"/>
</dbReference>
<evidence type="ECO:0000313" key="14">
    <source>
        <dbReference type="Proteomes" id="UP000501346"/>
    </source>
</evidence>
<dbReference type="AlphaFoldDB" id="A0A6C1EFT6"/>
<comment type="subcellular location">
    <subcellularLocation>
        <location evidence="1 10">Golgi apparatus membrane</location>
        <topology evidence="1 10">Peripheral membrane protein</topology>
    </subcellularLocation>
</comment>
<evidence type="ECO:0000256" key="5">
    <source>
        <dbReference type="ARBA" id="ARBA00022927"/>
    </source>
</evidence>
<evidence type="ECO:0000256" key="9">
    <source>
        <dbReference type="ARBA" id="ARBA00043873"/>
    </source>
</evidence>
<comment type="function">
    <text evidence="9">Acts as a component of the peripheral membrane COG complex that is involved in intra-Golgi protein trafficking. COG is located at the cis-Golgi, and regulates tethering of retrograde intra-Golgi vesicles and possibly a number of other membrane trafficking events.</text>
</comment>
<dbReference type="EMBL" id="CP049011">
    <property type="protein sequence ID" value="QID87733.1"/>
    <property type="molecule type" value="Genomic_DNA"/>
</dbReference>
<protein>
    <recommendedName>
        <fullName evidence="3 10">Conserved oligomeric Golgi complex subunit 6</fullName>
        <shortName evidence="10">COG complex subunit 6</shortName>
    </recommendedName>
    <alternativeName>
        <fullName evidence="8 10">Component of oligomeric Golgi complex 6</fullName>
    </alternativeName>
</protein>
<keyword evidence="7 10" id="KW-0472">Membrane</keyword>
<evidence type="ECO:0000256" key="4">
    <source>
        <dbReference type="ARBA" id="ARBA00022448"/>
    </source>
</evidence>
<dbReference type="GO" id="GO:0000139">
    <property type="term" value="C:Golgi membrane"/>
    <property type="evidence" value="ECO:0007669"/>
    <property type="project" value="UniProtKB-SubCell"/>
</dbReference>
<comment type="similarity">
    <text evidence="2 10">Belongs to the COG6 family.</text>
</comment>
<gene>
    <name evidence="13" type="primary">COG6_2</name>
    <name evidence="13" type="ORF">GRS66_010417</name>
</gene>
<comment type="function">
    <text evidence="10">Acts as component of the peripheral membrane COG complex that is involved in intra-Golgi protein trafficking. COG is located at the cis-Golgi, and regulates tethering of retrograde intra-Golgi vesicles and possibly a number of other membrane trafficking events.</text>
</comment>